<dbReference type="PANTHER" id="PTHR39327">
    <property type="match status" value="1"/>
</dbReference>
<keyword evidence="3" id="KW-1185">Reference proteome</keyword>
<name>A0ABS7ME35_9SPHN</name>
<evidence type="ECO:0000313" key="3">
    <source>
        <dbReference type="Proteomes" id="UP001166571"/>
    </source>
</evidence>
<protein>
    <submittedName>
        <fullName evidence="2">Transglutaminase-like cysteine peptidase</fullName>
    </submittedName>
</protein>
<accession>A0ABS7ME35</accession>
<dbReference type="Proteomes" id="UP001166571">
    <property type="component" value="Unassembled WGS sequence"/>
</dbReference>
<dbReference type="SUPFAM" id="SSF54001">
    <property type="entry name" value="Cysteine proteinases"/>
    <property type="match status" value="1"/>
</dbReference>
<proteinExistence type="predicted"/>
<reference evidence="2" key="1">
    <citation type="submission" date="2021-08" db="EMBL/GenBank/DDBJ databases">
        <title>Sphingopyxis panaciterrulae sp. nov., isolated from the surface water of the Yellow Sea.</title>
        <authorList>
            <person name="Gao Z."/>
            <person name="Zhang D."/>
            <person name="Zhang A."/>
        </authorList>
    </citation>
    <scope>NUCLEOTIDE SEQUENCE</scope>
    <source>
        <strain evidence="2">XHP0097</strain>
    </source>
</reference>
<gene>
    <name evidence="2" type="ORF">K5P26_09110</name>
</gene>
<dbReference type="InterPro" id="IPR010319">
    <property type="entry name" value="Transglutaminase-like_Cys_pept"/>
</dbReference>
<comment type="caution">
    <text evidence="2">The sequence shown here is derived from an EMBL/GenBank/DDBJ whole genome shotgun (WGS) entry which is preliminary data.</text>
</comment>
<dbReference type="Pfam" id="PF06035">
    <property type="entry name" value="Peptidase_C93"/>
    <property type="match status" value="1"/>
</dbReference>
<feature type="signal peptide" evidence="1">
    <location>
        <begin position="1"/>
        <end position="23"/>
    </location>
</feature>
<dbReference type="InterPro" id="IPR038765">
    <property type="entry name" value="Papain-like_cys_pep_sf"/>
</dbReference>
<sequence>MRESRWLPAFVALAALAPVEAYASSKIENDRIVPALGAPCRPAVSVSLAQSILGGAPSALDAIRASQSDGSGSVMDKTAPQPAVPLFVAATRRPIEPASRYVADARTPSGDSILPCPAGARSVKAAAGFTAPDFGALAAELDPDAELGTQPIAVQRTRFDDRWNRVRQAPPASLMHTQLARAQVHSGLGERDKLQRVNNFVNAQIAYVADDRNYGQRDLWATAGQTIARGKGDCEDFAILKMHMLRAAGVDPKRMKLVLLRDLAANADHAFLLVDTAEGKLVLDNLTDRLYDGHRAQSVRPVLSFSENRRWVHAYRGVEPAQDLIARPAARRTFAVAINNQRSVSADPLTFKTGLSK</sequence>
<keyword evidence="1" id="KW-0732">Signal</keyword>
<evidence type="ECO:0000256" key="1">
    <source>
        <dbReference type="SAM" id="SignalP"/>
    </source>
</evidence>
<dbReference type="Gene3D" id="3.10.620.30">
    <property type="match status" value="1"/>
</dbReference>
<dbReference type="PANTHER" id="PTHR39327:SF1">
    <property type="entry name" value="BLR5470 PROTEIN"/>
    <property type="match status" value="1"/>
</dbReference>
<evidence type="ECO:0000313" key="2">
    <source>
        <dbReference type="EMBL" id="MBY4637295.1"/>
    </source>
</evidence>
<feature type="chain" id="PRO_5047331002" evidence="1">
    <location>
        <begin position="24"/>
        <end position="357"/>
    </location>
</feature>
<dbReference type="EMBL" id="JAILXK010000002">
    <property type="protein sequence ID" value="MBY4637295.1"/>
    <property type="molecule type" value="Genomic_DNA"/>
</dbReference>
<organism evidence="2 3">
    <name type="scientific">Sphingopyxis jiangsuensis</name>
    <dbReference type="NCBI Taxonomy" id="2871171"/>
    <lineage>
        <taxon>Bacteria</taxon>
        <taxon>Pseudomonadati</taxon>
        <taxon>Pseudomonadota</taxon>
        <taxon>Alphaproteobacteria</taxon>
        <taxon>Sphingomonadales</taxon>
        <taxon>Sphingomonadaceae</taxon>
        <taxon>Sphingopyxis</taxon>
    </lineage>
</organism>
<dbReference type="RefSeq" id="WP_201928571.1">
    <property type="nucleotide sequence ID" value="NZ_JAERPO010000002.1"/>
</dbReference>